<protein>
    <submittedName>
        <fullName evidence="3">Cytoplasmic protein</fullName>
    </submittedName>
</protein>
<dbReference type="KEGG" id="sva:SVA_0327"/>
<proteinExistence type="predicted"/>
<feature type="signal peptide" evidence="1">
    <location>
        <begin position="1"/>
        <end position="21"/>
    </location>
</feature>
<dbReference type="InterPro" id="IPR025115">
    <property type="entry name" value="DUF4034"/>
</dbReference>
<organism evidence="3 4">
    <name type="scientific">Sulfurifustis variabilis</name>
    <dbReference type="NCBI Taxonomy" id="1675686"/>
    <lineage>
        <taxon>Bacteria</taxon>
        <taxon>Pseudomonadati</taxon>
        <taxon>Pseudomonadota</taxon>
        <taxon>Gammaproteobacteria</taxon>
        <taxon>Acidiferrobacterales</taxon>
        <taxon>Acidiferrobacteraceae</taxon>
        <taxon>Sulfurifustis</taxon>
    </lineage>
</organism>
<dbReference type="Proteomes" id="UP000218899">
    <property type="component" value="Chromosome"/>
</dbReference>
<evidence type="ECO:0000259" key="2">
    <source>
        <dbReference type="Pfam" id="PF13226"/>
    </source>
</evidence>
<evidence type="ECO:0000313" key="3">
    <source>
        <dbReference type="EMBL" id="BAU46909.1"/>
    </source>
</evidence>
<keyword evidence="4" id="KW-1185">Reference proteome</keyword>
<evidence type="ECO:0000313" key="4">
    <source>
        <dbReference type="Proteomes" id="UP000218899"/>
    </source>
</evidence>
<dbReference type="EMBL" id="AP014936">
    <property type="protein sequence ID" value="BAU46909.1"/>
    <property type="molecule type" value="Genomic_DNA"/>
</dbReference>
<dbReference type="OrthoDB" id="8099246at2"/>
<dbReference type="AlphaFoldDB" id="A0A1B4V0E4"/>
<name>A0A1B4V0E4_9GAMM</name>
<dbReference type="RefSeq" id="WP_096457843.1">
    <property type="nucleotide sequence ID" value="NZ_AP014936.1"/>
</dbReference>
<feature type="chain" id="PRO_5008571220" evidence="1">
    <location>
        <begin position="22"/>
        <end position="332"/>
    </location>
</feature>
<reference evidence="3 4" key="1">
    <citation type="submission" date="2015-08" db="EMBL/GenBank/DDBJ databases">
        <title>Complete genome sequence of Sulfurifustis variabilis.</title>
        <authorList>
            <person name="Miura A."/>
            <person name="Kojima H."/>
            <person name="Fukui M."/>
        </authorList>
    </citation>
    <scope>NUCLEOTIDE SEQUENCE [LARGE SCALE GENOMIC DNA]</scope>
    <source>
        <strain evidence="4">skN76</strain>
    </source>
</reference>
<accession>A0A1B4V0E4</accession>
<sequence>MAKLRLLTFVLLTVAAVPSSAGELEDRRAIEQHVAALFASEKFSELDGMADEYRTTETRTSSGLWKLTLFYAGIHGNSSIKAPKYWDDIEAKALRWTAQSPTSPAAHNVYAYLLINRAWMHRGSGWAHEVKPEAWAPFAHHLKRSREYLMQRRAIADADPRWYELMLMIARAENWDRNRFDQLVDEAVLRYPYFYQIYFAAIDYLVPKWHGNREEVEKFANFAVEKTRGRESNGMYARVYWYASQTQYTTRLFTDSAVAWKRMSVGVDDVLARYPDQWNMNNFAAFACLAGDREKTRELIARIEGRPIPSAWHGSIKWFDSCKAWADRLGNG</sequence>
<gene>
    <name evidence="3" type="ORF">SVA_0327</name>
</gene>
<dbReference type="Pfam" id="PF13226">
    <property type="entry name" value="DUF4034"/>
    <property type="match status" value="1"/>
</dbReference>
<feature type="domain" description="DUF4034" evidence="2">
    <location>
        <begin position="33"/>
        <end position="140"/>
    </location>
</feature>
<evidence type="ECO:0000256" key="1">
    <source>
        <dbReference type="SAM" id="SignalP"/>
    </source>
</evidence>
<keyword evidence="1" id="KW-0732">Signal</keyword>